<gene>
    <name evidence="1" type="ORF">G2W53_024016</name>
</gene>
<proteinExistence type="predicted"/>
<accession>A0A834TC47</accession>
<protein>
    <submittedName>
        <fullName evidence="1">Uncharacterized protein</fullName>
    </submittedName>
</protein>
<evidence type="ECO:0000313" key="1">
    <source>
        <dbReference type="EMBL" id="KAF7818561.1"/>
    </source>
</evidence>
<organism evidence="1 2">
    <name type="scientific">Senna tora</name>
    <dbReference type="NCBI Taxonomy" id="362788"/>
    <lineage>
        <taxon>Eukaryota</taxon>
        <taxon>Viridiplantae</taxon>
        <taxon>Streptophyta</taxon>
        <taxon>Embryophyta</taxon>
        <taxon>Tracheophyta</taxon>
        <taxon>Spermatophyta</taxon>
        <taxon>Magnoliopsida</taxon>
        <taxon>eudicotyledons</taxon>
        <taxon>Gunneridae</taxon>
        <taxon>Pentapetalae</taxon>
        <taxon>rosids</taxon>
        <taxon>fabids</taxon>
        <taxon>Fabales</taxon>
        <taxon>Fabaceae</taxon>
        <taxon>Caesalpinioideae</taxon>
        <taxon>Cassia clade</taxon>
        <taxon>Senna</taxon>
    </lineage>
</organism>
<reference evidence="1" key="1">
    <citation type="submission" date="2020-09" db="EMBL/GenBank/DDBJ databases">
        <title>Genome-Enabled Discovery of Anthraquinone Biosynthesis in Senna tora.</title>
        <authorList>
            <person name="Kang S.-H."/>
            <person name="Pandey R.P."/>
            <person name="Lee C.-M."/>
            <person name="Sim J.-S."/>
            <person name="Jeong J.-T."/>
            <person name="Choi B.-S."/>
            <person name="Jung M."/>
            <person name="Ginzburg D."/>
            <person name="Zhao K."/>
            <person name="Won S.Y."/>
            <person name="Oh T.-J."/>
            <person name="Yu Y."/>
            <person name="Kim N.-H."/>
            <person name="Lee O.R."/>
            <person name="Lee T.-H."/>
            <person name="Bashyal P."/>
            <person name="Kim T.-S."/>
            <person name="Lee W.-H."/>
            <person name="Kawkins C."/>
            <person name="Kim C.-K."/>
            <person name="Kim J.S."/>
            <person name="Ahn B.O."/>
            <person name="Rhee S.Y."/>
            <person name="Sohng J.K."/>
        </authorList>
    </citation>
    <scope>NUCLEOTIDE SEQUENCE</scope>
    <source>
        <tissue evidence="1">Leaf</tissue>
    </source>
</reference>
<sequence length="80" mass="8968">MGGEEDFNTVQCLRGRLLAERHASKVANEEVESICIKLTLFLKYGTPISSQNPPFNSDKVQSMYQNHAPYSLNFASKPYG</sequence>
<dbReference type="EMBL" id="JAAIUW010000008">
    <property type="protein sequence ID" value="KAF7818561.1"/>
    <property type="molecule type" value="Genomic_DNA"/>
</dbReference>
<dbReference type="Proteomes" id="UP000634136">
    <property type="component" value="Unassembled WGS sequence"/>
</dbReference>
<name>A0A834TC47_9FABA</name>
<dbReference type="OrthoDB" id="1939750at2759"/>
<keyword evidence="2" id="KW-1185">Reference proteome</keyword>
<dbReference type="AlphaFoldDB" id="A0A834TC47"/>
<evidence type="ECO:0000313" key="2">
    <source>
        <dbReference type="Proteomes" id="UP000634136"/>
    </source>
</evidence>
<comment type="caution">
    <text evidence="1">The sequence shown here is derived from an EMBL/GenBank/DDBJ whole genome shotgun (WGS) entry which is preliminary data.</text>
</comment>